<dbReference type="AlphaFoldDB" id="A0AAD7AEZ0"/>
<protein>
    <recommendedName>
        <fullName evidence="4">F-box domain-containing protein</fullName>
    </recommendedName>
</protein>
<dbReference type="EMBL" id="JARIHO010000008">
    <property type="protein sequence ID" value="KAJ7356487.1"/>
    <property type="molecule type" value="Genomic_DNA"/>
</dbReference>
<organism evidence="2 3">
    <name type="scientific">Mycena albidolilacea</name>
    <dbReference type="NCBI Taxonomy" id="1033008"/>
    <lineage>
        <taxon>Eukaryota</taxon>
        <taxon>Fungi</taxon>
        <taxon>Dikarya</taxon>
        <taxon>Basidiomycota</taxon>
        <taxon>Agaricomycotina</taxon>
        <taxon>Agaricomycetes</taxon>
        <taxon>Agaricomycetidae</taxon>
        <taxon>Agaricales</taxon>
        <taxon>Marasmiineae</taxon>
        <taxon>Mycenaceae</taxon>
        <taxon>Mycena</taxon>
    </lineage>
</organism>
<feature type="coiled-coil region" evidence="1">
    <location>
        <begin position="5"/>
        <end position="32"/>
    </location>
</feature>
<proteinExistence type="predicted"/>
<evidence type="ECO:0008006" key="4">
    <source>
        <dbReference type="Google" id="ProtNLM"/>
    </source>
</evidence>
<evidence type="ECO:0000313" key="3">
    <source>
        <dbReference type="Proteomes" id="UP001218218"/>
    </source>
</evidence>
<dbReference type="Proteomes" id="UP001218218">
    <property type="component" value="Unassembled WGS sequence"/>
</dbReference>
<keyword evidence="1" id="KW-0175">Coiled coil</keyword>
<keyword evidence="3" id="KW-1185">Reference proteome</keyword>
<name>A0AAD7AEZ0_9AGAR</name>
<gene>
    <name evidence="2" type="ORF">DFH08DRAFT_459547</name>
</gene>
<evidence type="ECO:0000313" key="2">
    <source>
        <dbReference type="EMBL" id="KAJ7356487.1"/>
    </source>
</evidence>
<sequence>MLSSLAADRARLADLEAQISELERSLSELKSQKHLVLGRLDSYKYPILTLPNETTIEIFIHFLPTYPLCPPLKGPESPTLLTQICHQWRGIALETPALWRAISMSPSIPCSSLPNMWLSRSRHYPLSFDYHVDRRVDSSVHAAEVISALAPHRARWEHLGLQIVTSLLRGIEGPMPLLRSLNLRLLNRDSTRFSFLDAPLLRTAILNDYAAEILTLPWAQLTSLTLFRVFPRECAPILRHASSLVYCELDLVEDSDDVPDITLPYLRSLTLTGNSVMQYLETLIIPALHDLCVPESFLGPKPTETLTSFMSKSGCTLGELCITSPQLPRDLYYKAFTSIKISFD</sequence>
<comment type="caution">
    <text evidence="2">The sequence shown here is derived from an EMBL/GenBank/DDBJ whole genome shotgun (WGS) entry which is preliminary data.</text>
</comment>
<evidence type="ECO:0000256" key="1">
    <source>
        <dbReference type="SAM" id="Coils"/>
    </source>
</evidence>
<accession>A0AAD7AEZ0</accession>
<reference evidence="2" key="1">
    <citation type="submission" date="2023-03" db="EMBL/GenBank/DDBJ databases">
        <title>Massive genome expansion in bonnet fungi (Mycena s.s.) driven by repeated elements and novel gene families across ecological guilds.</title>
        <authorList>
            <consortium name="Lawrence Berkeley National Laboratory"/>
            <person name="Harder C.B."/>
            <person name="Miyauchi S."/>
            <person name="Viragh M."/>
            <person name="Kuo A."/>
            <person name="Thoen E."/>
            <person name="Andreopoulos B."/>
            <person name="Lu D."/>
            <person name="Skrede I."/>
            <person name="Drula E."/>
            <person name="Henrissat B."/>
            <person name="Morin E."/>
            <person name="Kohler A."/>
            <person name="Barry K."/>
            <person name="LaButti K."/>
            <person name="Morin E."/>
            <person name="Salamov A."/>
            <person name="Lipzen A."/>
            <person name="Mereny Z."/>
            <person name="Hegedus B."/>
            <person name="Baldrian P."/>
            <person name="Stursova M."/>
            <person name="Weitz H."/>
            <person name="Taylor A."/>
            <person name="Grigoriev I.V."/>
            <person name="Nagy L.G."/>
            <person name="Martin F."/>
            <person name="Kauserud H."/>
        </authorList>
    </citation>
    <scope>NUCLEOTIDE SEQUENCE</scope>
    <source>
        <strain evidence="2">CBHHK002</strain>
    </source>
</reference>